<dbReference type="SUPFAM" id="SSF56219">
    <property type="entry name" value="DNase I-like"/>
    <property type="match status" value="1"/>
</dbReference>
<dbReference type="InterPro" id="IPR036691">
    <property type="entry name" value="Endo/exonu/phosph_ase_sf"/>
</dbReference>
<name>A0AAW8NE84_PSEOX</name>
<dbReference type="GeneID" id="97422939"/>
<keyword evidence="1" id="KW-1133">Transmembrane helix</keyword>
<dbReference type="Pfam" id="PF03372">
    <property type="entry name" value="Exo_endo_phos"/>
    <property type="match status" value="1"/>
</dbReference>
<sequence length="359" mass="37377">MREYGPGVRGGRPRRAWSRWSAAAAVLAMPGAALVFLRMVPWDVGTPWIQLLALFPAGLITTTAALAAAVVALVRNTGPRRAVAAALVAGLLAVQLGWVLDRVVPPGTLATPPSGNVQPANVQSPAPPADLAPGPVLTVMAVNVGYSGVDPGALLAEIRTRNVDVLALPELAPAGLKALDKAGLSTLLPSRATDVDWDVIGSALFSRFPLEQVERVPGSAFHQSRAVAVIPSASGPVHLTAVHVDSPRRGHITSWRQELRQLGELWQALPGSRLAILLGDFNASADHSEFRDLVATGLSDAAQVTGKGLAPTWPVNSPAPAFVAIDHVLVSPGIEVVDFDVVTLPGTDHAAVVARLVLP</sequence>
<comment type="caution">
    <text evidence="3">The sequence shown here is derived from an EMBL/GenBank/DDBJ whole genome shotgun (WGS) entry which is preliminary data.</text>
</comment>
<dbReference type="EMBL" id="JAVDWN010000007">
    <property type="protein sequence ID" value="MDR7164363.1"/>
    <property type="molecule type" value="Genomic_DNA"/>
</dbReference>
<evidence type="ECO:0000313" key="4">
    <source>
        <dbReference type="Proteomes" id="UP001262032"/>
    </source>
</evidence>
<dbReference type="InterPro" id="IPR005135">
    <property type="entry name" value="Endo/exonuclease/phosphatase"/>
</dbReference>
<feature type="transmembrane region" description="Helical" evidence="1">
    <location>
        <begin position="52"/>
        <end position="74"/>
    </location>
</feature>
<keyword evidence="3" id="KW-0378">Hydrolase</keyword>
<evidence type="ECO:0000256" key="1">
    <source>
        <dbReference type="SAM" id="Phobius"/>
    </source>
</evidence>
<keyword evidence="3" id="KW-0255">Endonuclease</keyword>
<keyword evidence="3" id="KW-0540">Nuclease</keyword>
<feature type="transmembrane region" description="Helical" evidence="1">
    <location>
        <begin position="20"/>
        <end position="40"/>
    </location>
</feature>
<feature type="domain" description="Endonuclease/exonuclease/phosphatase" evidence="2">
    <location>
        <begin position="143"/>
        <end position="349"/>
    </location>
</feature>
<feature type="transmembrane region" description="Helical" evidence="1">
    <location>
        <begin position="81"/>
        <end position="100"/>
    </location>
</feature>
<organism evidence="3 4">
    <name type="scientific">Pseudarthrobacter oxydans</name>
    <name type="common">Arthrobacter oxydans</name>
    <dbReference type="NCBI Taxonomy" id="1671"/>
    <lineage>
        <taxon>Bacteria</taxon>
        <taxon>Bacillati</taxon>
        <taxon>Actinomycetota</taxon>
        <taxon>Actinomycetes</taxon>
        <taxon>Micrococcales</taxon>
        <taxon>Micrococcaceae</taxon>
        <taxon>Pseudarthrobacter</taxon>
    </lineage>
</organism>
<evidence type="ECO:0000313" key="3">
    <source>
        <dbReference type="EMBL" id="MDR7164363.1"/>
    </source>
</evidence>
<dbReference type="RefSeq" id="WP_310112521.1">
    <property type="nucleotide sequence ID" value="NZ_JAVDTN010000008.1"/>
</dbReference>
<dbReference type="Gene3D" id="3.60.10.10">
    <property type="entry name" value="Endonuclease/exonuclease/phosphatase"/>
    <property type="match status" value="1"/>
</dbReference>
<proteinExistence type="predicted"/>
<keyword evidence="1" id="KW-0812">Transmembrane</keyword>
<keyword evidence="1" id="KW-0472">Membrane</keyword>
<protein>
    <submittedName>
        <fullName evidence="3">Endonuclease/exonuclease/phosphatase (EEP) superfamily protein YafD</fullName>
    </submittedName>
</protein>
<evidence type="ECO:0000259" key="2">
    <source>
        <dbReference type="Pfam" id="PF03372"/>
    </source>
</evidence>
<dbReference type="GO" id="GO:0004519">
    <property type="term" value="F:endonuclease activity"/>
    <property type="evidence" value="ECO:0007669"/>
    <property type="project" value="UniProtKB-KW"/>
</dbReference>
<dbReference type="Proteomes" id="UP001262032">
    <property type="component" value="Unassembled WGS sequence"/>
</dbReference>
<dbReference type="AlphaFoldDB" id="A0AAW8NE84"/>
<reference evidence="3" key="1">
    <citation type="submission" date="2023-07" db="EMBL/GenBank/DDBJ databases">
        <title>Sorghum-associated microbial communities from plants grown in Nebraska, USA.</title>
        <authorList>
            <person name="Schachtman D."/>
        </authorList>
    </citation>
    <scope>NUCLEOTIDE SEQUENCE</scope>
    <source>
        <strain evidence="3">BE261</strain>
    </source>
</reference>
<accession>A0AAW8NE84</accession>
<gene>
    <name evidence="3" type="ORF">J2X12_002392</name>
</gene>